<feature type="domain" description="Histidine kinase" evidence="16">
    <location>
        <begin position="394"/>
        <end position="610"/>
    </location>
</feature>
<evidence type="ECO:0000256" key="6">
    <source>
        <dbReference type="ARBA" id="ARBA00022679"/>
    </source>
</evidence>
<dbReference type="Gene3D" id="6.10.340.10">
    <property type="match status" value="1"/>
</dbReference>
<dbReference type="PROSITE" id="PS50109">
    <property type="entry name" value="HIS_KIN"/>
    <property type="match status" value="1"/>
</dbReference>
<dbReference type="SUPFAM" id="SSF55874">
    <property type="entry name" value="ATPase domain of HSP90 chaperone/DNA topoisomerase II/histidine kinase"/>
    <property type="match status" value="1"/>
</dbReference>
<evidence type="ECO:0000256" key="15">
    <source>
        <dbReference type="SAM" id="Phobius"/>
    </source>
</evidence>
<keyword evidence="6" id="KW-0808">Transferase</keyword>
<dbReference type="InterPro" id="IPR003594">
    <property type="entry name" value="HATPase_dom"/>
</dbReference>
<evidence type="ECO:0000259" key="16">
    <source>
        <dbReference type="PROSITE" id="PS50109"/>
    </source>
</evidence>
<dbReference type="Gene3D" id="3.30.565.10">
    <property type="entry name" value="Histidine kinase-like ATPase, C-terminal domain"/>
    <property type="match status" value="1"/>
</dbReference>
<dbReference type="Pfam" id="PF02518">
    <property type="entry name" value="HATPase_c"/>
    <property type="match status" value="1"/>
</dbReference>
<keyword evidence="7 15" id="KW-0812">Transmembrane</keyword>
<keyword evidence="12" id="KW-0902">Two-component regulatory system</keyword>
<keyword evidence="5" id="KW-0597">Phosphoprotein</keyword>
<dbReference type="PANTHER" id="PTHR45528">
    <property type="entry name" value="SENSOR HISTIDINE KINASE CPXA"/>
    <property type="match status" value="1"/>
</dbReference>
<comment type="caution">
    <text evidence="18">The sequence shown here is derived from an EMBL/GenBank/DDBJ whole genome shotgun (WGS) entry which is preliminary data.</text>
</comment>
<evidence type="ECO:0000256" key="1">
    <source>
        <dbReference type="ARBA" id="ARBA00000085"/>
    </source>
</evidence>
<dbReference type="GO" id="GO:0005886">
    <property type="term" value="C:plasma membrane"/>
    <property type="evidence" value="ECO:0007669"/>
    <property type="project" value="UniProtKB-SubCell"/>
</dbReference>
<evidence type="ECO:0000256" key="2">
    <source>
        <dbReference type="ARBA" id="ARBA00004651"/>
    </source>
</evidence>
<evidence type="ECO:0000256" key="13">
    <source>
        <dbReference type="ARBA" id="ARBA00023136"/>
    </source>
</evidence>
<keyword evidence="4" id="KW-1003">Cell membrane</keyword>
<dbReference type="Proteomes" id="UP000293142">
    <property type="component" value="Unassembled WGS sequence"/>
</dbReference>
<evidence type="ECO:0000313" key="19">
    <source>
        <dbReference type="Proteomes" id="UP000293142"/>
    </source>
</evidence>
<evidence type="ECO:0000256" key="9">
    <source>
        <dbReference type="ARBA" id="ARBA00022777"/>
    </source>
</evidence>
<dbReference type="InterPro" id="IPR004358">
    <property type="entry name" value="Sig_transdc_His_kin-like_C"/>
</dbReference>
<dbReference type="SMART" id="SM00388">
    <property type="entry name" value="HisKA"/>
    <property type="match status" value="1"/>
</dbReference>
<evidence type="ECO:0000256" key="11">
    <source>
        <dbReference type="ARBA" id="ARBA00022989"/>
    </source>
</evidence>
<keyword evidence="9" id="KW-0418">Kinase</keyword>
<evidence type="ECO:0000256" key="7">
    <source>
        <dbReference type="ARBA" id="ARBA00022692"/>
    </source>
</evidence>
<keyword evidence="13 15" id="KW-0472">Membrane</keyword>
<dbReference type="OrthoDB" id="9792991at2"/>
<sequence>MFRNNVEMSIRLQLVITFAFCLVSSLIIYAISSNIFGEMNRSPVIDYTMGINRIDDEARTLVRWMDEDIAELRNEYGEPDDEDSTEAEMTGKAAPATPLVPLAPAVPAVPENAAAAPGSGGQSAPAGAANSAAAPGQAGAASVNSAPTAATTGQTAPVGAVNSAATPGTSAAAGSATAAAVSPVLPPAPWPGGSTAVSKKAAANRQQDEQWRKKRIEEHIRHLVRDNNYKVLLTDLEGRVIYRTDNAAETTVDVHKIIKKAMDDRVNRSDTRKEFASFYPVNYDGRKSYLIVSGIPDPHITYRREDSPLSWLTAIAGFILLFYYLSRRKMRYIEDLASGMRIISTGNLEYRMIERSKDELGRLAADMNFMVSALQRKIEEERRAERVKNELITNVSHDLRTPLTLIMGYLRLLHDKKYENDEQAASFLSVAYQKSEKLKVLIDDLFHYTKLANHDIPMNKDNVCLNEMLEQLLEEYVTLADEEQLQIVRQLPHDKMVVHIDTDQVIRVFDNLLANAVKYSLKPGVITVQMVKEARYVVVRISNQCEGLSQEELDRLFERTYRVDSSRSSESGGSGLGLAIAKSIVEAHHGHIWAETDGNRIHFYVRLSLA</sequence>
<evidence type="ECO:0000256" key="5">
    <source>
        <dbReference type="ARBA" id="ARBA00022553"/>
    </source>
</evidence>
<evidence type="ECO:0000256" key="12">
    <source>
        <dbReference type="ARBA" id="ARBA00023012"/>
    </source>
</evidence>
<comment type="catalytic activity">
    <reaction evidence="1">
        <text>ATP + protein L-histidine = ADP + protein N-phospho-L-histidine.</text>
        <dbReference type="EC" id="2.7.13.3"/>
    </reaction>
</comment>
<feature type="region of interest" description="Disordered" evidence="14">
    <location>
        <begin position="184"/>
        <end position="210"/>
    </location>
</feature>
<dbReference type="InterPro" id="IPR003661">
    <property type="entry name" value="HisK_dim/P_dom"/>
</dbReference>
<accession>A0A4V2J502</accession>
<protein>
    <recommendedName>
        <fullName evidence="3">histidine kinase</fullName>
        <ecNumber evidence="3">2.7.13.3</ecNumber>
    </recommendedName>
</protein>
<gene>
    <name evidence="18" type="ORF">EYB31_02245</name>
</gene>
<evidence type="ECO:0000256" key="8">
    <source>
        <dbReference type="ARBA" id="ARBA00022741"/>
    </source>
</evidence>
<dbReference type="CDD" id="cd00082">
    <property type="entry name" value="HisKA"/>
    <property type="match status" value="1"/>
</dbReference>
<evidence type="ECO:0000256" key="4">
    <source>
        <dbReference type="ARBA" id="ARBA00022475"/>
    </source>
</evidence>
<dbReference type="Pfam" id="PF00672">
    <property type="entry name" value="HAMP"/>
    <property type="match status" value="1"/>
</dbReference>
<reference evidence="18 19" key="1">
    <citation type="submission" date="2019-02" db="EMBL/GenBank/DDBJ databases">
        <title>Paenibacillus sp. nov., isolated from surface-sterilized tissue of Thalictrum simplex L.</title>
        <authorList>
            <person name="Tuo L."/>
        </authorList>
    </citation>
    <scope>NUCLEOTIDE SEQUENCE [LARGE SCALE GENOMIC DNA]</scope>
    <source>
        <strain evidence="18 19">N2SHLJ1</strain>
    </source>
</reference>
<feature type="transmembrane region" description="Helical" evidence="15">
    <location>
        <begin position="12"/>
        <end position="31"/>
    </location>
</feature>
<dbReference type="SMART" id="SM00304">
    <property type="entry name" value="HAMP"/>
    <property type="match status" value="1"/>
</dbReference>
<feature type="transmembrane region" description="Helical" evidence="15">
    <location>
        <begin position="308"/>
        <end position="325"/>
    </location>
</feature>
<dbReference type="InterPro" id="IPR036890">
    <property type="entry name" value="HATPase_C_sf"/>
</dbReference>
<feature type="domain" description="HAMP" evidence="17">
    <location>
        <begin position="327"/>
        <end position="379"/>
    </location>
</feature>
<proteinExistence type="predicted"/>
<evidence type="ECO:0000259" key="17">
    <source>
        <dbReference type="PROSITE" id="PS50885"/>
    </source>
</evidence>
<dbReference type="InterPro" id="IPR003660">
    <property type="entry name" value="HAMP_dom"/>
</dbReference>
<comment type="subcellular location">
    <subcellularLocation>
        <location evidence="2">Cell membrane</location>
        <topology evidence="2">Multi-pass membrane protein</topology>
    </subcellularLocation>
</comment>
<organism evidence="18 19">
    <name type="scientific">Paenibacillus thalictri</name>
    <dbReference type="NCBI Taxonomy" id="2527873"/>
    <lineage>
        <taxon>Bacteria</taxon>
        <taxon>Bacillati</taxon>
        <taxon>Bacillota</taxon>
        <taxon>Bacilli</taxon>
        <taxon>Bacillales</taxon>
        <taxon>Paenibacillaceae</taxon>
        <taxon>Paenibacillus</taxon>
    </lineage>
</organism>
<keyword evidence="10" id="KW-0067">ATP-binding</keyword>
<dbReference type="GO" id="GO:0005524">
    <property type="term" value="F:ATP binding"/>
    <property type="evidence" value="ECO:0007669"/>
    <property type="project" value="UniProtKB-KW"/>
</dbReference>
<evidence type="ECO:0000256" key="3">
    <source>
        <dbReference type="ARBA" id="ARBA00012438"/>
    </source>
</evidence>
<dbReference type="SMART" id="SM00387">
    <property type="entry name" value="HATPase_c"/>
    <property type="match status" value="1"/>
</dbReference>
<dbReference type="CDD" id="cd06225">
    <property type="entry name" value="HAMP"/>
    <property type="match status" value="1"/>
</dbReference>
<dbReference type="Pfam" id="PF00512">
    <property type="entry name" value="HisKA"/>
    <property type="match status" value="1"/>
</dbReference>
<dbReference type="PROSITE" id="PS50885">
    <property type="entry name" value="HAMP"/>
    <property type="match status" value="1"/>
</dbReference>
<dbReference type="InterPro" id="IPR050398">
    <property type="entry name" value="HssS/ArlS-like"/>
</dbReference>
<keyword evidence="19" id="KW-1185">Reference proteome</keyword>
<dbReference type="PANTHER" id="PTHR45528:SF8">
    <property type="entry name" value="HISTIDINE KINASE"/>
    <property type="match status" value="1"/>
</dbReference>
<dbReference type="AlphaFoldDB" id="A0A4V2J502"/>
<dbReference type="SUPFAM" id="SSF47384">
    <property type="entry name" value="Homodimeric domain of signal transducing histidine kinase"/>
    <property type="match status" value="1"/>
</dbReference>
<evidence type="ECO:0000256" key="14">
    <source>
        <dbReference type="SAM" id="MobiDB-lite"/>
    </source>
</evidence>
<dbReference type="PRINTS" id="PR00344">
    <property type="entry name" value="BCTRLSENSOR"/>
</dbReference>
<keyword evidence="8" id="KW-0547">Nucleotide-binding</keyword>
<name>A0A4V2J502_9BACL</name>
<dbReference type="Gene3D" id="1.10.287.130">
    <property type="match status" value="1"/>
</dbReference>
<dbReference type="EC" id="2.7.13.3" evidence="3"/>
<dbReference type="InterPro" id="IPR005467">
    <property type="entry name" value="His_kinase_dom"/>
</dbReference>
<dbReference type="GO" id="GO:0000155">
    <property type="term" value="F:phosphorelay sensor kinase activity"/>
    <property type="evidence" value="ECO:0007669"/>
    <property type="project" value="InterPro"/>
</dbReference>
<dbReference type="SUPFAM" id="SSF158472">
    <property type="entry name" value="HAMP domain-like"/>
    <property type="match status" value="1"/>
</dbReference>
<dbReference type="EMBL" id="SIRE01000002">
    <property type="protein sequence ID" value="TBL81892.1"/>
    <property type="molecule type" value="Genomic_DNA"/>
</dbReference>
<feature type="region of interest" description="Disordered" evidence="14">
    <location>
        <begin position="111"/>
        <end position="133"/>
    </location>
</feature>
<evidence type="ECO:0000313" key="18">
    <source>
        <dbReference type="EMBL" id="TBL81892.1"/>
    </source>
</evidence>
<keyword evidence="11 15" id="KW-1133">Transmembrane helix</keyword>
<dbReference type="FunFam" id="1.10.287.130:FF:000008">
    <property type="entry name" value="Two-component sensor histidine kinase"/>
    <property type="match status" value="1"/>
</dbReference>
<dbReference type="FunFam" id="3.30.565.10:FF:000006">
    <property type="entry name" value="Sensor histidine kinase WalK"/>
    <property type="match status" value="1"/>
</dbReference>
<dbReference type="InterPro" id="IPR036097">
    <property type="entry name" value="HisK_dim/P_sf"/>
</dbReference>
<evidence type="ECO:0000256" key="10">
    <source>
        <dbReference type="ARBA" id="ARBA00022840"/>
    </source>
</evidence>